<organism evidence="1 3">
    <name type="scientific">Cirrhinus molitorella</name>
    <name type="common">mud carp</name>
    <dbReference type="NCBI Taxonomy" id="172907"/>
    <lineage>
        <taxon>Eukaryota</taxon>
        <taxon>Metazoa</taxon>
        <taxon>Chordata</taxon>
        <taxon>Craniata</taxon>
        <taxon>Vertebrata</taxon>
        <taxon>Euteleostomi</taxon>
        <taxon>Actinopterygii</taxon>
        <taxon>Neopterygii</taxon>
        <taxon>Teleostei</taxon>
        <taxon>Ostariophysi</taxon>
        <taxon>Cypriniformes</taxon>
        <taxon>Cyprinidae</taxon>
        <taxon>Labeoninae</taxon>
        <taxon>Labeonini</taxon>
        <taxon>Cirrhinus</taxon>
    </lineage>
</organism>
<evidence type="ECO:0000313" key="2">
    <source>
        <dbReference type="EMBL" id="KAL1277270.1"/>
    </source>
</evidence>
<reference evidence="1 3" key="1">
    <citation type="submission" date="2023-09" db="EMBL/GenBank/DDBJ databases">
        <authorList>
            <person name="Wang M."/>
        </authorList>
    </citation>
    <scope>NUCLEOTIDE SEQUENCE [LARGE SCALE GENOMIC DNA]</scope>
    <source>
        <strain evidence="1">GT-2023</strain>
        <tissue evidence="1">Liver</tissue>
    </source>
</reference>
<evidence type="ECO:0000313" key="3">
    <source>
        <dbReference type="Proteomes" id="UP001558613"/>
    </source>
</evidence>
<accession>A0ABR3MV34</accession>
<proteinExistence type="predicted"/>
<gene>
    <name evidence="2" type="ORF">QQF64_023943</name>
    <name evidence="1" type="ORF">QQF64_033825</name>
</gene>
<dbReference type="EMBL" id="JAYMGO010000009">
    <property type="protein sequence ID" value="KAL1268462.1"/>
    <property type="molecule type" value="Genomic_DNA"/>
</dbReference>
<name>A0ABR3MV34_9TELE</name>
<sequence length="87" mass="10090">MALLHWKGEPHPMLNKPGDLKRVMEGLLLCPKGAVALLHRKEESPLRSLMPRMEGSHCDRREPRLRCTRRESLVCHRVRRITQMADG</sequence>
<evidence type="ECO:0000313" key="1">
    <source>
        <dbReference type="EMBL" id="KAL1268462.1"/>
    </source>
</evidence>
<dbReference type="EMBL" id="JAYMGO010000003">
    <property type="protein sequence ID" value="KAL1277270.1"/>
    <property type="molecule type" value="Genomic_DNA"/>
</dbReference>
<protein>
    <submittedName>
        <fullName evidence="1">Uncharacterized protein</fullName>
    </submittedName>
</protein>
<comment type="caution">
    <text evidence="1">The sequence shown here is derived from an EMBL/GenBank/DDBJ whole genome shotgun (WGS) entry which is preliminary data.</text>
</comment>
<keyword evidence="3" id="KW-1185">Reference proteome</keyword>
<dbReference type="Proteomes" id="UP001558613">
    <property type="component" value="Unassembled WGS sequence"/>
</dbReference>